<organism evidence="1 2">
    <name type="scientific">Chaetomium tenue</name>
    <dbReference type="NCBI Taxonomy" id="1854479"/>
    <lineage>
        <taxon>Eukaryota</taxon>
        <taxon>Fungi</taxon>
        <taxon>Dikarya</taxon>
        <taxon>Ascomycota</taxon>
        <taxon>Pezizomycotina</taxon>
        <taxon>Sordariomycetes</taxon>
        <taxon>Sordariomycetidae</taxon>
        <taxon>Sordariales</taxon>
        <taxon>Chaetomiaceae</taxon>
        <taxon>Chaetomium</taxon>
    </lineage>
</organism>
<reference evidence="1 2" key="1">
    <citation type="journal article" date="2021" name="Nat. Commun.">
        <title>Genetic determinants of endophytism in the Arabidopsis root mycobiome.</title>
        <authorList>
            <person name="Mesny F."/>
            <person name="Miyauchi S."/>
            <person name="Thiergart T."/>
            <person name="Pickel B."/>
            <person name="Atanasova L."/>
            <person name="Karlsson M."/>
            <person name="Huettel B."/>
            <person name="Barry K.W."/>
            <person name="Haridas S."/>
            <person name="Chen C."/>
            <person name="Bauer D."/>
            <person name="Andreopoulos W."/>
            <person name="Pangilinan J."/>
            <person name="LaButti K."/>
            <person name="Riley R."/>
            <person name="Lipzen A."/>
            <person name="Clum A."/>
            <person name="Drula E."/>
            <person name="Henrissat B."/>
            <person name="Kohler A."/>
            <person name="Grigoriev I.V."/>
            <person name="Martin F.M."/>
            <person name="Hacquard S."/>
        </authorList>
    </citation>
    <scope>NUCLEOTIDE SEQUENCE [LARGE SCALE GENOMIC DNA]</scope>
    <source>
        <strain evidence="1 2">MPI-SDFR-AT-0079</strain>
    </source>
</reference>
<dbReference type="EMBL" id="JAGIZQ010000002">
    <property type="protein sequence ID" value="KAH6641049.1"/>
    <property type="molecule type" value="Genomic_DNA"/>
</dbReference>
<evidence type="ECO:0000313" key="2">
    <source>
        <dbReference type="Proteomes" id="UP000724584"/>
    </source>
</evidence>
<evidence type="ECO:0000313" key="1">
    <source>
        <dbReference type="EMBL" id="KAH6641049.1"/>
    </source>
</evidence>
<dbReference type="Proteomes" id="UP000724584">
    <property type="component" value="Unassembled WGS sequence"/>
</dbReference>
<comment type="caution">
    <text evidence="1">The sequence shown here is derived from an EMBL/GenBank/DDBJ whole genome shotgun (WGS) entry which is preliminary data.</text>
</comment>
<keyword evidence="2" id="KW-1185">Reference proteome</keyword>
<sequence length="452" mass="49414">MGDFANGPRNAPGSEVGVPQAPLDVAIVGGGLIGVITALGLVHRGIRVTIYERGAKFQEIGAGIGFSRVARECMQRLDPRVLDALARVTQQNPHDTVGYWDGFHPRTKESSTIKEESLLFDMPEQNLAFWSCLRAHFLLEMVALLPEGVTEFGKRLVEYIDDEKSDKVVLRFADGSRAEADVVIGCDGIHSATRKLLLGPDHPASHPSYAHVKIFRGFAPMNAVSKALGVDKAHDYIPHLGPDAHTITFPVNNGTMGFMLFAIHDPGEWADANVMTAPSTRDEVAAAFQSWGPHMIEAVSLLPEKLDVYGVFDMADNPAPTYAAGRVCIAGDAAHASSPFHGSGAGMGIEDALVLVELLALARGENETAGRRSLMAALQAFSAVRMERTQWLVQSSRDMANIYQWRYPDTGRDSAKIKAEFEWRTRKIWDFDVDGMVADAKREYVERRAGSL</sequence>
<protein>
    <submittedName>
        <fullName evidence="1">Uncharacterized protein</fullName>
    </submittedName>
</protein>
<gene>
    <name evidence="1" type="ORF">F5144DRAFT_590430</name>
</gene>
<proteinExistence type="predicted"/>
<accession>A0ACB7PLW3</accession>
<name>A0ACB7PLW3_9PEZI</name>